<dbReference type="PROSITE" id="PS51257">
    <property type="entry name" value="PROKAR_LIPOPROTEIN"/>
    <property type="match status" value="1"/>
</dbReference>
<sequence>MNLKLLPLIGLAVLLSACGKKEAEVCASKDVRNQLVKVFTDGPLAGRASLLADSELKDAVILSKDPDSGVLECVATLSVPVGKQVVEGPLQYHIAPAAKSEHDYLLLYTKGERTVALANRIQRVFPSADAAPAQ</sequence>
<dbReference type="EMBL" id="FNDS01000009">
    <property type="protein sequence ID" value="SDI44984.1"/>
    <property type="molecule type" value="Genomic_DNA"/>
</dbReference>
<gene>
    <name evidence="1" type="ORF">SAMN05216272_109157</name>
</gene>
<proteinExistence type="predicted"/>
<evidence type="ECO:0000313" key="1">
    <source>
        <dbReference type="EMBL" id="SDI44984.1"/>
    </source>
</evidence>
<dbReference type="AlphaFoldDB" id="A0A1G8KNH3"/>
<dbReference type="RefSeq" id="WP_090265851.1">
    <property type="nucleotide sequence ID" value="NZ_FNDS01000009.1"/>
</dbReference>
<name>A0A1G8KNH3_9PSED</name>
<keyword evidence="2" id="KW-1185">Reference proteome</keyword>
<protein>
    <recommendedName>
        <fullName evidence="3">Lipoprotein</fullName>
    </recommendedName>
</protein>
<evidence type="ECO:0000313" key="2">
    <source>
        <dbReference type="Proteomes" id="UP000199636"/>
    </source>
</evidence>
<organism evidence="1 2">
    <name type="scientific">Pseudomonas panipatensis</name>
    <dbReference type="NCBI Taxonomy" id="428992"/>
    <lineage>
        <taxon>Bacteria</taxon>
        <taxon>Pseudomonadati</taxon>
        <taxon>Pseudomonadota</taxon>
        <taxon>Gammaproteobacteria</taxon>
        <taxon>Pseudomonadales</taxon>
        <taxon>Pseudomonadaceae</taxon>
        <taxon>Pseudomonas</taxon>
    </lineage>
</organism>
<evidence type="ECO:0008006" key="3">
    <source>
        <dbReference type="Google" id="ProtNLM"/>
    </source>
</evidence>
<dbReference type="Proteomes" id="UP000199636">
    <property type="component" value="Unassembled WGS sequence"/>
</dbReference>
<dbReference type="OrthoDB" id="6890401at2"/>
<reference evidence="2" key="1">
    <citation type="submission" date="2016-10" db="EMBL/GenBank/DDBJ databases">
        <authorList>
            <person name="Varghese N."/>
            <person name="Submissions S."/>
        </authorList>
    </citation>
    <scope>NUCLEOTIDE SEQUENCE [LARGE SCALE GENOMIC DNA]</scope>
    <source>
        <strain evidence="2">CCM 7469</strain>
    </source>
</reference>
<accession>A0A1G8KNH3</accession>